<dbReference type="GO" id="GO:0016491">
    <property type="term" value="F:oxidoreductase activity"/>
    <property type="evidence" value="ECO:0007669"/>
    <property type="project" value="UniProtKB-KW"/>
</dbReference>
<evidence type="ECO:0000313" key="5">
    <source>
        <dbReference type="EMBL" id="GAI48727.1"/>
    </source>
</evidence>
<dbReference type="Gene3D" id="3.40.109.10">
    <property type="entry name" value="NADH Oxidase"/>
    <property type="match status" value="1"/>
</dbReference>
<dbReference type="PANTHER" id="PTHR43673:SF10">
    <property type="entry name" value="NADH DEHYDROGENASE_NAD(P)H NITROREDUCTASE XCC3605-RELATED"/>
    <property type="match status" value="1"/>
</dbReference>
<comment type="caution">
    <text evidence="5">The sequence shown here is derived from an EMBL/GenBank/DDBJ whole genome shotgun (WGS) entry which is preliminary data.</text>
</comment>
<name>X1NXE9_9ZZZZ</name>
<dbReference type="EMBL" id="BARV01034601">
    <property type="protein sequence ID" value="GAI48727.1"/>
    <property type="molecule type" value="Genomic_DNA"/>
</dbReference>
<evidence type="ECO:0000259" key="3">
    <source>
        <dbReference type="Pfam" id="PF00881"/>
    </source>
</evidence>
<dbReference type="AlphaFoldDB" id="X1NXE9"/>
<feature type="domain" description="Nitroreductase" evidence="3">
    <location>
        <begin position="7"/>
        <end position="65"/>
    </location>
</feature>
<reference evidence="5" key="1">
    <citation type="journal article" date="2014" name="Front. Microbiol.">
        <title>High frequency of phylogenetically diverse reductive dehalogenase-homologous genes in deep subseafloor sedimentary metagenomes.</title>
        <authorList>
            <person name="Kawai M."/>
            <person name="Futagami T."/>
            <person name="Toyoda A."/>
            <person name="Takaki Y."/>
            <person name="Nishi S."/>
            <person name="Hori S."/>
            <person name="Arai W."/>
            <person name="Tsubouchi T."/>
            <person name="Morono Y."/>
            <person name="Uchiyama I."/>
            <person name="Ito T."/>
            <person name="Fujiyama A."/>
            <person name="Inagaki F."/>
            <person name="Takami H."/>
        </authorList>
    </citation>
    <scope>NUCLEOTIDE SEQUENCE</scope>
    <source>
        <strain evidence="5">Expedition CK06-06</strain>
    </source>
</reference>
<dbReference type="PANTHER" id="PTHR43673">
    <property type="entry name" value="NAD(P)H NITROREDUCTASE YDGI-RELATED"/>
    <property type="match status" value="1"/>
</dbReference>
<gene>
    <name evidence="5" type="ORF">S06H3_54147</name>
</gene>
<evidence type="ECO:0000256" key="2">
    <source>
        <dbReference type="ARBA" id="ARBA00023002"/>
    </source>
</evidence>
<proteinExistence type="inferred from homology"/>
<dbReference type="CDD" id="cd02139">
    <property type="entry name" value="nitroreductase"/>
    <property type="match status" value="1"/>
</dbReference>
<comment type="similarity">
    <text evidence="1">Belongs to the nitroreductase family.</text>
</comment>
<evidence type="ECO:0000259" key="4">
    <source>
        <dbReference type="Pfam" id="PF14512"/>
    </source>
</evidence>
<keyword evidence="2" id="KW-0560">Oxidoreductase</keyword>
<dbReference type="InterPro" id="IPR000415">
    <property type="entry name" value="Nitroreductase-like"/>
</dbReference>
<dbReference type="Pfam" id="PF14512">
    <property type="entry name" value="TM1586_NiRdase"/>
    <property type="match status" value="1"/>
</dbReference>
<sequence length="171" mass="19014">MDVFEAIQQRYSVRQYRPQPVEPEKLERVLEAARLAPSAGNRQEWRFVVVTDEQTRQQLIEAAGGQAFVGQAPVVIAACAETDERTMMCGQASYPIDVAIALEHIALQATEEGLGTCWVGAFDEAAVKEVLDIPPAIRVVELMPLGYPADQPKPKQRLALDEIVFHEKWGK</sequence>
<dbReference type="Pfam" id="PF00881">
    <property type="entry name" value="Nitroreductase"/>
    <property type="match status" value="1"/>
</dbReference>
<accession>X1NXE9</accession>
<dbReference type="SUPFAM" id="SSF55469">
    <property type="entry name" value="FMN-dependent nitroreductase-like"/>
    <property type="match status" value="1"/>
</dbReference>
<protein>
    <recommendedName>
        <fullName evidence="6">Nitroreductase domain-containing protein</fullName>
    </recommendedName>
</protein>
<organism evidence="5">
    <name type="scientific">marine sediment metagenome</name>
    <dbReference type="NCBI Taxonomy" id="412755"/>
    <lineage>
        <taxon>unclassified sequences</taxon>
        <taxon>metagenomes</taxon>
        <taxon>ecological metagenomes</taxon>
    </lineage>
</organism>
<evidence type="ECO:0008006" key="6">
    <source>
        <dbReference type="Google" id="ProtNLM"/>
    </source>
</evidence>
<dbReference type="InterPro" id="IPR029478">
    <property type="entry name" value="TM1586_NiRdase"/>
</dbReference>
<evidence type="ECO:0000256" key="1">
    <source>
        <dbReference type="ARBA" id="ARBA00007118"/>
    </source>
</evidence>
<feature type="domain" description="Putative nitroreductase TM1586" evidence="4">
    <location>
        <begin position="101"/>
        <end position="164"/>
    </location>
</feature>
<dbReference type="InterPro" id="IPR029479">
    <property type="entry name" value="Nitroreductase"/>
</dbReference>